<comment type="function">
    <text evidence="7">Plays a role in the transport of magnesium and cobalt ions.</text>
</comment>
<dbReference type="EMBL" id="CP031124">
    <property type="protein sequence ID" value="AXF86295.1"/>
    <property type="molecule type" value="Genomic_DNA"/>
</dbReference>
<evidence type="ECO:0000256" key="2">
    <source>
        <dbReference type="ARBA" id="ARBA00022448"/>
    </source>
</evidence>
<dbReference type="Pfam" id="PF00571">
    <property type="entry name" value="CBS"/>
    <property type="match status" value="2"/>
</dbReference>
<accession>A0A345DD57</accession>
<dbReference type="InterPro" id="IPR005170">
    <property type="entry name" value="Transptr-assoc_dom"/>
</dbReference>
<dbReference type="PANTHER" id="PTHR22777">
    <property type="entry name" value="HEMOLYSIN-RELATED"/>
    <property type="match status" value="1"/>
</dbReference>
<keyword evidence="6" id="KW-0170">Cobalt</keyword>
<dbReference type="InterPro" id="IPR046342">
    <property type="entry name" value="CBS_dom_sf"/>
</dbReference>
<evidence type="ECO:0000256" key="4">
    <source>
        <dbReference type="ARBA" id="ARBA00022842"/>
    </source>
</evidence>
<proteinExistence type="inferred from homology"/>
<keyword evidence="12" id="KW-1185">Reference proteome</keyword>
<dbReference type="InterPro" id="IPR044751">
    <property type="entry name" value="Ion_transp-like_CBS"/>
</dbReference>
<dbReference type="Proteomes" id="UP000252182">
    <property type="component" value="Chromosome"/>
</dbReference>
<dbReference type="InterPro" id="IPR036318">
    <property type="entry name" value="FAD-bd_PCMH-like_sf"/>
</dbReference>
<dbReference type="SUPFAM" id="SSF56176">
    <property type="entry name" value="FAD-binding/transporter-associated domain-like"/>
    <property type="match status" value="1"/>
</dbReference>
<feature type="domain" description="CBS" evidence="10">
    <location>
        <begin position="69"/>
        <end position="129"/>
    </location>
</feature>
<reference evidence="12" key="1">
    <citation type="submission" date="2018-07" db="EMBL/GenBank/DDBJ databases">
        <authorList>
            <person name="Kim H."/>
        </authorList>
    </citation>
    <scope>NUCLEOTIDE SEQUENCE [LARGE SCALE GENOMIC DNA]</scope>
    <source>
        <strain evidence="12">F02</strain>
    </source>
</reference>
<evidence type="ECO:0000256" key="3">
    <source>
        <dbReference type="ARBA" id="ARBA00022737"/>
    </source>
</evidence>
<dbReference type="SMART" id="SM01091">
    <property type="entry name" value="CorC_HlyC"/>
    <property type="match status" value="1"/>
</dbReference>
<dbReference type="Gene3D" id="3.30.465.10">
    <property type="match status" value="1"/>
</dbReference>
<dbReference type="CDD" id="cd04590">
    <property type="entry name" value="CBS_pair_CorC_HlyC_assoc"/>
    <property type="match status" value="1"/>
</dbReference>
<evidence type="ECO:0000313" key="12">
    <source>
        <dbReference type="Proteomes" id="UP000252182"/>
    </source>
</evidence>
<name>A0A345DD57_9BURK</name>
<keyword evidence="3" id="KW-0677">Repeat</keyword>
<evidence type="ECO:0000256" key="6">
    <source>
        <dbReference type="ARBA" id="ARBA00023285"/>
    </source>
</evidence>
<dbReference type="Pfam" id="PF03471">
    <property type="entry name" value="CorC_HlyC"/>
    <property type="match status" value="1"/>
</dbReference>
<dbReference type="InterPro" id="IPR000644">
    <property type="entry name" value="CBS_dom"/>
</dbReference>
<evidence type="ECO:0000256" key="7">
    <source>
        <dbReference type="ARBA" id="ARBA00037273"/>
    </source>
</evidence>
<protein>
    <recommendedName>
        <fullName evidence="8">Magnesium and cobalt efflux protein CorC</fullName>
    </recommendedName>
</protein>
<keyword evidence="4" id="KW-0460">Magnesium</keyword>
<evidence type="ECO:0000256" key="8">
    <source>
        <dbReference type="ARBA" id="ARBA00040729"/>
    </source>
</evidence>
<sequence length="295" mass="33761">MSDDYPKRGAKPKTLFERFSALFDSEPETQEQLLDILHGARERDLIDDDAFSMIEGALQVASLKARDLMVPRSQMDVVDIAQTPDEFIPFVMSTNHSRFPVVEGGRDHVIGMLLAKDLLHFYTEKDFDVRDNLRPAVFIPESKPLNILLREFRESRNHMAVVVDEYGGVSGLITIEDVLEQIVGDIEDEHDYDEDEDNIIADRGGRFRVRALTEIDQFNEFFKVELSDEDADTIGGLVTSSLSRMPRRGDKIMLESFEFEVLRADARQVHVLMVRLLTQEELELLKEKIGQDEAE</sequence>
<evidence type="ECO:0000313" key="11">
    <source>
        <dbReference type="EMBL" id="AXF86295.1"/>
    </source>
</evidence>
<organism evidence="11 12">
    <name type="scientific">Ephemeroptericola cinctiostellae</name>
    <dbReference type="NCBI Taxonomy" id="2268024"/>
    <lineage>
        <taxon>Bacteria</taxon>
        <taxon>Pseudomonadati</taxon>
        <taxon>Pseudomonadota</taxon>
        <taxon>Betaproteobacteria</taxon>
        <taxon>Burkholderiales</taxon>
        <taxon>Burkholderiaceae</taxon>
        <taxon>Ephemeroptericola</taxon>
    </lineage>
</organism>
<feature type="domain" description="CBS" evidence="10">
    <location>
        <begin position="132"/>
        <end position="189"/>
    </location>
</feature>
<dbReference type="InterPro" id="IPR054115">
    <property type="entry name" value="CorC_N"/>
</dbReference>
<keyword evidence="2" id="KW-0813">Transport</keyword>
<dbReference type="InterPro" id="IPR016169">
    <property type="entry name" value="FAD-bd_PCMH_sub2"/>
</dbReference>
<dbReference type="OrthoDB" id="9798188at2"/>
<dbReference type="GO" id="GO:0050660">
    <property type="term" value="F:flavin adenine dinucleotide binding"/>
    <property type="evidence" value="ECO:0007669"/>
    <property type="project" value="InterPro"/>
</dbReference>
<dbReference type="PANTHER" id="PTHR22777:SF27">
    <property type="entry name" value="MAGNESIUM AND COBALT EFFLUX PROTEIN CORC"/>
    <property type="match status" value="1"/>
</dbReference>
<dbReference type="KEGG" id="hyf:DTO96_102041"/>
<evidence type="ECO:0000256" key="9">
    <source>
        <dbReference type="PROSITE-ProRule" id="PRU00703"/>
    </source>
</evidence>
<dbReference type="PROSITE" id="PS51371">
    <property type="entry name" value="CBS"/>
    <property type="match status" value="2"/>
</dbReference>
<keyword evidence="5 9" id="KW-0129">CBS domain</keyword>
<evidence type="ECO:0000259" key="10">
    <source>
        <dbReference type="PROSITE" id="PS51371"/>
    </source>
</evidence>
<dbReference type="SUPFAM" id="SSF54631">
    <property type="entry name" value="CBS-domain pair"/>
    <property type="match status" value="1"/>
</dbReference>
<dbReference type="AlphaFoldDB" id="A0A345DD57"/>
<comment type="similarity">
    <text evidence="1">Belongs to the UPF0053 family.</text>
</comment>
<evidence type="ECO:0000256" key="5">
    <source>
        <dbReference type="ARBA" id="ARBA00023122"/>
    </source>
</evidence>
<dbReference type="RefSeq" id="WP_114563386.1">
    <property type="nucleotide sequence ID" value="NZ_CP031124.1"/>
</dbReference>
<evidence type="ECO:0000256" key="1">
    <source>
        <dbReference type="ARBA" id="ARBA00006337"/>
    </source>
</evidence>
<dbReference type="GO" id="GO:0005886">
    <property type="term" value="C:plasma membrane"/>
    <property type="evidence" value="ECO:0007669"/>
    <property type="project" value="TreeGrafter"/>
</dbReference>
<dbReference type="Pfam" id="PF21917">
    <property type="entry name" value="NMB0537_N"/>
    <property type="match status" value="1"/>
</dbReference>
<dbReference type="SMART" id="SM00116">
    <property type="entry name" value="CBS"/>
    <property type="match status" value="2"/>
</dbReference>
<dbReference type="FunFam" id="3.10.580.10:FF:000002">
    <property type="entry name" value="Magnesium/cobalt efflux protein CorC"/>
    <property type="match status" value="1"/>
</dbReference>
<dbReference type="Gene3D" id="3.10.580.10">
    <property type="entry name" value="CBS-domain"/>
    <property type="match status" value="1"/>
</dbReference>
<gene>
    <name evidence="11" type="primary">corC</name>
    <name evidence="11" type="ORF">DTO96_102041</name>
</gene>